<sequence length="97" mass="11554">MSYDKWFRFFEFVRDEMIKTGKIKSNEKTDGKVIDYIINKFAKKGKKIKAIKNYLSYSFKFPSNFSNIQIQICVKDLDIITIDSIESCEKRREEHAI</sequence>
<proteinExistence type="predicted"/>
<reference evidence="1 2" key="1">
    <citation type="submission" date="2021-02" db="EMBL/GenBank/DDBJ databases">
        <title>Characterization of Marinitoga sp. nov. str. BP5-C20A.</title>
        <authorList>
            <person name="Erauso G."/>
            <person name="Postec A."/>
        </authorList>
    </citation>
    <scope>NUCLEOTIDE SEQUENCE [LARGE SCALE GENOMIC DNA]</scope>
    <source>
        <strain evidence="1 2">BP5-C20A</strain>
    </source>
</reference>
<dbReference type="EMBL" id="CP069362">
    <property type="protein sequence ID" value="WGS64652.1"/>
    <property type="molecule type" value="Genomic_DNA"/>
</dbReference>
<accession>A0ABY8PPU5</accession>
<organism evidence="1 2">
    <name type="scientific">Marinitoga aeolica</name>
    <dbReference type="NCBI Taxonomy" id="2809031"/>
    <lineage>
        <taxon>Bacteria</taxon>
        <taxon>Thermotogati</taxon>
        <taxon>Thermotogota</taxon>
        <taxon>Thermotogae</taxon>
        <taxon>Petrotogales</taxon>
        <taxon>Petrotogaceae</taxon>
        <taxon>Marinitoga</taxon>
    </lineage>
</organism>
<protein>
    <submittedName>
        <fullName evidence="1">Uncharacterized protein</fullName>
    </submittedName>
</protein>
<dbReference type="Proteomes" id="UP001232493">
    <property type="component" value="Chromosome"/>
</dbReference>
<dbReference type="RefSeq" id="WP_280998475.1">
    <property type="nucleotide sequence ID" value="NZ_CP069362.1"/>
</dbReference>
<evidence type="ECO:0000313" key="1">
    <source>
        <dbReference type="EMBL" id="WGS64652.1"/>
    </source>
</evidence>
<name>A0ABY8PPU5_9BACT</name>
<evidence type="ECO:0000313" key="2">
    <source>
        <dbReference type="Proteomes" id="UP001232493"/>
    </source>
</evidence>
<gene>
    <name evidence="1" type="ORF">JRV97_09840</name>
</gene>
<keyword evidence="2" id="KW-1185">Reference proteome</keyword>